<dbReference type="Pfam" id="PF00593">
    <property type="entry name" value="TonB_dep_Rec_b-barrel"/>
    <property type="match status" value="1"/>
</dbReference>
<keyword evidence="4" id="KW-0410">Iron transport</keyword>
<accession>A0A5J4IS18</accession>
<keyword evidence="6" id="KW-0408">Iron</keyword>
<keyword evidence="13" id="KW-0732">Signal</keyword>
<evidence type="ECO:0000259" key="15">
    <source>
        <dbReference type="Pfam" id="PF07715"/>
    </source>
</evidence>
<evidence type="ECO:0000256" key="13">
    <source>
        <dbReference type="SAM" id="SignalP"/>
    </source>
</evidence>
<dbReference type="GO" id="GO:0009279">
    <property type="term" value="C:cell outer membrane"/>
    <property type="evidence" value="ECO:0007669"/>
    <property type="project" value="UniProtKB-SubCell"/>
</dbReference>
<comment type="similarity">
    <text evidence="11 12">Belongs to the TonB-dependent receptor family.</text>
</comment>
<keyword evidence="2 11" id="KW-0813">Transport</keyword>
<keyword evidence="3 11" id="KW-1134">Transmembrane beta strand</keyword>
<dbReference type="InterPro" id="IPR036942">
    <property type="entry name" value="Beta-barrel_TonB_sf"/>
</dbReference>
<dbReference type="Gene3D" id="2.40.170.20">
    <property type="entry name" value="TonB-dependent receptor, beta-barrel domain"/>
    <property type="match status" value="1"/>
</dbReference>
<comment type="subcellular location">
    <subcellularLocation>
        <location evidence="1 11">Cell outer membrane</location>
        <topology evidence="1 11">Multi-pass membrane protein</topology>
    </subcellularLocation>
</comment>
<feature type="domain" description="TonB-dependent receptor plug" evidence="15">
    <location>
        <begin position="119"/>
        <end position="241"/>
    </location>
</feature>
<evidence type="ECO:0000256" key="5">
    <source>
        <dbReference type="ARBA" id="ARBA00022692"/>
    </source>
</evidence>
<dbReference type="InterPro" id="IPR039426">
    <property type="entry name" value="TonB-dep_rcpt-like"/>
</dbReference>
<evidence type="ECO:0000256" key="4">
    <source>
        <dbReference type="ARBA" id="ARBA00022496"/>
    </source>
</evidence>
<proteinExistence type="inferred from homology"/>
<dbReference type="AlphaFoldDB" id="A0A5J4IS18"/>
<comment type="caution">
    <text evidence="16">The sequence shown here is derived from an EMBL/GenBank/DDBJ whole genome shotgun (WGS) entry which is preliminary data.</text>
</comment>
<evidence type="ECO:0000259" key="14">
    <source>
        <dbReference type="Pfam" id="PF00593"/>
    </source>
</evidence>
<keyword evidence="17" id="KW-1185">Reference proteome</keyword>
<evidence type="ECO:0000256" key="8">
    <source>
        <dbReference type="ARBA" id="ARBA00023077"/>
    </source>
</evidence>
<feature type="signal peptide" evidence="13">
    <location>
        <begin position="1"/>
        <end position="22"/>
    </location>
</feature>
<dbReference type="SUPFAM" id="SSF56935">
    <property type="entry name" value="Porins"/>
    <property type="match status" value="1"/>
</dbReference>
<evidence type="ECO:0000256" key="9">
    <source>
        <dbReference type="ARBA" id="ARBA00023136"/>
    </source>
</evidence>
<dbReference type="PANTHER" id="PTHR32552:SF81">
    <property type="entry name" value="TONB-DEPENDENT OUTER MEMBRANE RECEPTOR"/>
    <property type="match status" value="1"/>
</dbReference>
<feature type="domain" description="TonB-dependent receptor-like beta-barrel" evidence="14">
    <location>
        <begin position="435"/>
        <end position="953"/>
    </location>
</feature>
<reference evidence="16 17" key="1">
    <citation type="submission" date="2019-08" db="EMBL/GenBank/DDBJ databases">
        <title>Draft genome sequence of Ulvibacter marinus type strain NBRC 109484.</title>
        <authorList>
            <person name="Kawano K."/>
            <person name="Ushijima N."/>
            <person name="Kihara M."/>
            <person name="Itoh H."/>
        </authorList>
    </citation>
    <scope>NUCLEOTIDE SEQUENCE [LARGE SCALE GENOMIC DNA]</scope>
    <source>
        <strain evidence="16 17">NBRC 109484</strain>
    </source>
</reference>
<sequence length="1085" mass="117394">MKTKFSGILTLLLALVVQLSFAQEKTITGTVTDSSGLPLPGVNIIVKGTTNGTQSDFDGNYSIGAAVGQTLVYSYVGFNKVENAVTASSSRFNVTMEEGETLNEVVVTGYGGITKERKSLGYAVTSLDAEAIENKPESDVVRSLNGKVAGVQITGNSGATGSGTNFIIRGKSSINGSNQPLFIVDGVPFDSGTNQQTGFAGGNTVTSSRFLDLDPNNVESVEILKGLSASVLYGQQGRNGVVIITTKNGSNKDLNKKFEVSVSSTVYQTEINNLAEYQNDYGQGSDNGANPGFVGNWGARFDSNQMIAHPYATQGAVFPQFDGLQIPYEAAPNNVEDFFRTGLGQGMSVNVAGSPGAEGNTRYNLNFGYTSEDGYIRNNGLTRYNIGLGGSTKLSNKFSFDGTANFSNTRVNTPPIAANNASGFSIFNRTLFIPRNLDLTNLPFEDPNTGASVYYRGDQENPYWLLNYAGTEQKTNRFYGKLAASYAISDNINVSYRFGLDTYSEFQEFRVAKGAIDETYINGFLRTTEGRNFIYDHNLNFSFNNIELADKLSLTTQLGFNSRRDTYEQFGQSSSGQVVFNVFNHRNFTNQTTNDPIAGQLDYEIERNILGAYGEAAFDYDGYLFLTLSGRNDWASTLEEENRSLFYPGASLAFVPTSIDGIGNASGLGFLKLRAGYGSSARFPGAYATRAVLTTNAVSAVVPTIGSVTTNSLPATQPNPSLEPELQTEFELGLESELFNRRITLDATVYKRTIEDQIVGRPLAPSTGFTSTLDNVAETQIQGVELGLNFTLLKSENFNWDVRNNFTAFENEVTDLGGVEEFAFAGFTNLGNFAAEGEPLGVIKGGYAARYDAANISDENPFGIGVGGQLLINPDTGKILNSEDDLGLPIETIGDPNPDWNISTINTWTYKQFALSAQVEYTHGGDIYSQTATQFYRRGVTTANVNNREGSYTIPGILANPTTGQPLVDGNGNFIENEIQIGANDVYFINLVDPSGQGIYDASHIRLREASLTYSLTEKMLDRTPFGNVSFSLSGQNLYVKAFNIPDAFNIDPEALSTGTGNGQGLEFQTGPTSKRYSFSVKATF</sequence>
<dbReference type="InterPro" id="IPR008969">
    <property type="entry name" value="CarboxyPept-like_regulatory"/>
</dbReference>
<dbReference type="PANTHER" id="PTHR32552">
    <property type="entry name" value="FERRICHROME IRON RECEPTOR-RELATED"/>
    <property type="match status" value="1"/>
</dbReference>
<evidence type="ECO:0000313" key="16">
    <source>
        <dbReference type="EMBL" id="GER60745.1"/>
    </source>
</evidence>
<feature type="chain" id="PRO_5023915577" evidence="13">
    <location>
        <begin position="23"/>
        <end position="1085"/>
    </location>
</feature>
<evidence type="ECO:0000256" key="2">
    <source>
        <dbReference type="ARBA" id="ARBA00022448"/>
    </source>
</evidence>
<dbReference type="Pfam" id="PF07715">
    <property type="entry name" value="Plug"/>
    <property type="match status" value="1"/>
</dbReference>
<evidence type="ECO:0000256" key="1">
    <source>
        <dbReference type="ARBA" id="ARBA00004571"/>
    </source>
</evidence>
<dbReference type="Pfam" id="PF13715">
    <property type="entry name" value="CarbopepD_reg_2"/>
    <property type="match status" value="1"/>
</dbReference>
<dbReference type="OrthoDB" id="9768177at2"/>
<dbReference type="InterPro" id="IPR037066">
    <property type="entry name" value="Plug_dom_sf"/>
</dbReference>
<dbReference type="GO" id="GO:0006826">
    <property type="term" value="P:iron ion transport"/>
    <property type="evidence" value="ECO:0007669"/>
    <property type="project" value="UniProtKB-KW"/>
</dbReference>
<dbReference type="RefSeq" id="WP_151675175.1">
    <property type="nucleotide sequence ID" value="NZ_BKCG01000010.1"/>
</dbReference>
<dbReference type="InterPro" id="IPR000531">
    <property type="entry name" value="Beta-barrel_TonB"/>
</dbReference>
<dbReference type="PROSITE" id="PS52016">
    <property type="entry name" value="TONB_DEPENDENT_REC_3"/>
    <property type="match status" value="1"/>
</dbReference>
<keyword evidence="10 11" id="KW-0998">Cell outer membrane</keyword>
<dbReference type="InterPro" id="IPR012910">
    <property type="entry name" value="Plug_dom"/>
</dbReference>
<dbReference type="Gene3D" id="2.170.130.10">
    <property type="entry name" value="TonB-dependent receptor, plug domain"/>
    <property type="match status" value="1"/>
</dbReference>
<keyword evidence="9 11" id="KW-0472">Membrane</keyword>
<evidence type="ECO:0000256" key="11">
    <source>
        <dbReference type="PROSITE-ProRule" id="PRU01360"/>
    </source>
</evidence>
<name>A0A5J4IS18_9FLAO</name>
<gene>
    <name evidence="16" type="ORF">ULMA_28530</name>
</gene>
<keyword evidence="7" id="KW-0406">Ion transport</keyword>
<dbReference type="EMBL" id="BKCG01000010">
    <property type="protein sequence ID" value="GER60745.1"/>
    <property type="molecule type" value="Genomic_DNA"/>
</dbReference>
<evidence type="ECO:0000256" key="3">
    <source>
        <dbReference type="ARBA" id="ARBA00022452"/>
    </source>
</evidence>
<dbReference type="SUPFAM" id="SSF49464">
    <property type="entry name" value="Carboxypeptidase regulatory domain-like"/>
    <property type="match status" value="1"/>
</dbReference>
<dbReference type="NCBIfam" id="TIGR04056">
    <property type="entry name" value="OMP_RagA_SusC"/>
    <property type="match status" value="1"/>
</dbReference>
<evidence type="ECO:0000256" key="7">
    <source>
        <dbReference type="ARBA" id="ARBA00023065"/>
    </source>
</evidence>
<dbReference type="InterPro" id="IPR023996">
    <property type="entry name" value="TonB-dep_OMP_SusC/RagA"/>
</dbReference>
<dbReference type="Gene3D" id="2.60.40.1120">
    <property type="entry name" value="Carboxypeptidase-like, regulatory domain"/>
    <property type="match status" value="1"/>
</dbReference>
<organism evidence="16 17">
    <name type="scientific">Patiriisocius marinus</name>
    <dbReference type="NCBI Taxonomy" id="1397112"/>
    <lineage>
        <taxon>Bacteria</taxon>
        <taxon>Pseudomonadati</taxon>
        <taxon>Bacteroidota</taxon>
        <taxon>Flavobacteriia</taxon>
        <taxon>Flavobacteriales</taxon>
        <taxon>Flavobacteriaceae</taxon>
        <taxon>Patiriisocius</taxon>
    </lineage>
</organism>
<evidence type="ECO:0000256" key="12">
    <source>
        <dbReference type="RuleBase" id="RU003357"/>
    </source>
</evidence>
<evidence type="ECO:0000256" key="10">
    <source>
        <dbReference type="ARBA" id="ARBA00023237"/>
    </source>
</evidence>
<dbReference type="Proteomes" id="UP000326509">
    <property type="component" value="Unassembled WGS sequence"/>
</dbReference>
<protein>
    <submittedName>
        <fullName evidence="16">SusC/RagA family TonB-linked outer membrane protein</fullName>
    </submittedName>
</protein>
<evidence type="ECO:0000256" key="6">
    <source>
        <dbReference type="ARBA" id="ARBA00023004"/>
    </source>
</evidence>
<evidence type="ECO:0000313" key="17">
    <source>
        <dbReference type="Proteomes" id="UP000326509"/>
    </source>
</evidence>
<keyword evidence="8 12" id="KW-0798">TonB box</keyword>
<keyword evidence="5 11" id="KW-0812">Transmembrane</keyword>